<sequence>MRRAISSRDRPRSAVRGARVRSASAQRKVGSMATIAATPAAGTPRVPPRKASTASGLEPELRWEIFLAAFRAFARVRPHLETR</sequence>
<feature type="region of interest" description="Disordered" evidence="1">
    <location>
        <begin position="1"/>
        <end position="54"/>
    </location>
</feature>
<feature type="compositionally biased region" description="Basic and acidic residues" evidence="1">
    <location>
        <begin position="1"/>
        <end position="12"/>
    </location>
</feature>
<dbReference type="EMBL" id="GBRH01262601">
    <property type="protein sequence ID" value="JAD35294.1"/>
    <property type="molecule type" value="Transcribed_RNA"/>
</dbReference>
<dbReference type="AlphaFoldDB" id="A0A0A8Z795"/>
<accession>A0A0A8Z795</accession>
<organism evidence="2">
    <name type="scientific">Arundo donax</name>
    <name type="common">Giant reed</name>
    <name type="synonym">Donax arundinaceus</name>
    <dbReference type="NCBI Taxonomy" id="35708"/>
    <lineage>
        <taxon>Eukaryota</taxon>
        <taxon>Viridiplantae</taxon>
        <taxon>Streptophyta</taxon>
        <taxon>Embryophyta</taxon>
        <taxon>Tracheophyta</taxon>
        <taxon>Spermatophyta</taxon>
        <taxon>Magnoliopsida</taxon>
        <taxon>Liliopsida</taxon>
        <taxon>Poales</taxon>
        <taxon>Poaceae</taxon>
        <taxon>PACMAD clade</taxon>
        <taxon>Arundinoideae</taxon>
        <taxon>Arundineae</taxon>
        <taxon>Arundo</taxon>
    </lineage>
</organism>
<name>A0A0A8Z795_ARUDO</name>
<feature type="compositionally biased region" description="Low complexity" evidence="1">
    <location>
        <begin position="14"/>
        <end position="25"/>
    </location>
</feature>
<protein>
    <submittedName>
        <fullName evidence="2">Uncharacterized protein</fullName>
    </submittedName>
</protein>
<proteinExistence type="predicted"/>
<reference evidence="2" key="2">
    <citation type="journal article" date="2015" name="Data Brief">
        <title>Shoot transcriptome of the giant reed, Arundo donax.</title>
        <authorList>
            <person name="Barrero R.A."/>
            <person name="Guerrero F.D."/>
            <person name="Moolhuijzen P."/>
            <person name="Goolsby J.A."/>
            <person name="Tidwell J."/>
            <person name="Bellgard S.E."/>
            <person name="Bellgard M.I."/>
        </authorList>
    </citation>
    <scope>NUCLEOTIDE SEQUENCE</scope>
    <source>
        <tissue evidence="2">Shoot tissue taken approximately 20 cm above the soil surface</tissue>
    </source>
</reference>
<evidence type="ECO:0000313" key="2">
    <source>
        <dbReference type="EMBL" id="JAD35294.1"/>
    </source>
</evidence>
<feature type="compositionally biased region" description="Low complexity" evidence="1">
    <location>
        <begin position="33"/>
        <end position="44"/>
    </location>
</feature>
<evidence type="ECO:0000256" key="1">
    <source>
        <dbReference type="SAM" id="MobiDB-lite"/>
    </source>
</evidence>
<reference evidence="2" key="1">
    <citation type="submission" date="2014-09" db="EMBL/GenBank/DDBJ databases">
        <authorList>
            <person name="Magalhaes I.L.F."/>
            <person name="Oliveira U."/>
            <person name="Santos F.R."/>
            <person name="Vidigal T.H.D.A."/>
            <person name="Brescovit A.D."/>
            <person name="Santos A.J."/>
        </authorList>
    </citation>
    <scope>NUCLEOTIDE SEQUENCE</scope>
    <source>
        <tissue evidence="2">Shoot tissue taken approximately 20 cm above the soil surface</tissue>
    </source>
</reference>